<gene>
    <name evidence="2" type="ORF">SCF082_LOCUS11519</name>
</gene>
<keyword evidence="3" id="KW-1185">Reference proteome</keyword>
<name>A0ABP0JE13_9DINO</name>
<evidence type="ECO:0000313" key="2">
    <source>
        <dbReference type="EMBL" id="CAK9012444.1"/>
    </source>
</evidence>
<comment type="caution">
    <text evidence="2">The sequence shown here is derived from an EMBL/GenBank/DDBJ whole genome shotgun (WGS) entry which is preliminary data.</text>
</comment>
<feature type="compositionally biased region" description="Low complexity" evidence="1">
    <location>
        <begin position="369"/>
        <end position="396"/>
    </location>
</feature>
<evidence type="ECO:0000256" key="1">
    <source>
        <dbReference type="SAM" id="MobiDB-lite"/>
    </source>
</evidence>
<feature type="region of interest" description="Disordered" evidence="1">
    <location>
        <begin position="143"/>
        <end position="211"/>
    </location>
</feature>
<feature type="compositionally biased region" description="Basic and acidic residues" evidence="1">
    <location>
        <begin position="301"/>
        <end position="316"/>
    </location>
</feature>
<feature type="region of interest" description="Disordered" evidence="1">
    <location>
        <begin position="65"/>
        <end position="90"/>
    </location>
</feature>
<sequence>MATKDTKAETGRGKGRGRGKGSGKGGGRASSGTFDTARRLQELDGHSVEAESNFEILRAQRAAARQGKKTFKDIRENEGVDEDDPLNSIDDGIRLEPFNMRREMREGHFDESGFYVLNKDEEKKVTDAWLDTVDQAERTATFKAAEKQNKASNAAANRLNAMAKNLGPDSEGEEDEDDKDDKDEKDEEEEKEKAKEAAKEEEEPEEDKEAEERNIINMLEELIVFLQPLETPAMALGRIRRGGTPKAQAEAAKAFAAEMKMSRNIARALVPEQGPEAAAIVNLNSEDGLVGLQTGVSHWTPETRDVREKAMPKAPEEQPADGPPRPGQKRKQVSEGDVEKRETWQVLVYDSARELLAIDVRQRKGEQLAPDADAKAPSAEAAPKAAAAKAATPTPEVQYTNKRFKAENGTSTAVTEMSDAATAAATVSAARLADMAGEAESHQECHQEA</sequence>
<dbReference type="PANTHER" id="PTHR13138">
    <property type="entry name" value="PROTEIN LIN1"/>
    <property type="match status" value="1"/>
</dbReference>
<dbReference type="PANTHER" id="PTHR13138:SF3">
    <property type="entry name" value="CD2 ANTIGEN CYTOPLASMIC TAIL-BINDING PROTEIN 2"/>
    <property type="match status" value="1"/>
</dbReference>
<dbReference type="Proteomes" id="UP001642464">
    <property type="component" value="Unassembled WGS sequence"/>
</dbReference>
<reference evidence="2 3" key="1">
    <citation type="submission" date="2024-02" db="EMBL/GenBank/DDBJ databases">
        <authorList>
            <person name="Chen Y."/>
            <person name="Shah S."/>
            <person name="Dougan E. K."/>
            <person name="Thang M."/>
            <person name="Chan C."/>
        </authorList>
    </citation>
    <scope>NUCLEOTIDE SEQUENCE [LARGE SCALE GENOMIC DNA]</scope>
</reference>
<feature type="region of interest" description="Disordered" evidence="1">
    <location>
        <begin position="1"/>
        <end position="46"/>
    </location>
</feature>
<dbReference type="InterPro" id="IPR039905">
    <property type="entry name" value="CD2BP2/Lin1"/>
</dbReference>
<proteinExistence type="predicted"/>
<protein>
    <submittedName>
        <fullName evidence="2">CD2 antigen cytoplasmic tail-binding protein 2 (CD2 cytoplasmic domain-binding protein 2) (CD2 tail-binding protein 2) (U5 snRNP 52K protein) (U5-52K)</fullName>
    </submittedName>
</protein>
<feature type="compositionally biased region" description="Basic and acidic residues" evidence="1">
    <location>
        <begin position="36"/>
        <end position="46"/>
    </location>
</feature>
<feature type="compositionally biased region" description="Acidic residues" evidence="1">
    <location>
        <begin position="170"/>
        <end position="190"/>
    </location>
</feature>
<feature type="compositionally biased region" description="Basic and acidic residues" evidence="1">
    <location>
        <begin position="1"/>
        <end position="12"/>
    </location>
</feature>
<accession>A0ABP0JE13</accession>
<feature type="region of interest" description="Disordered" evidence="1">
    <location>
        <begin position="368"/>
        <end position="404"/>
    </location>
</feature>
<feature type="compositionally biased region" description="Acidic residues" evidence="1">
    <location>
        <begin position="199"/>
        <end position="209"/>
    </location>
</feature>
<organism evidence="2 3">
    <name type="scientific">Durusdinium trenchii</name>
    <dbReference type="NCBI Taxonomy" id="1381693"/>
    <lineage>
        <taxon>Eukaryota</taxon>
        <taxon>Sar</taxon>
        <taxon>Alveolata</taxon>
        <taxon>Dinophyceae</taxon>
        <taxon>Suessiales</taxon>
        <taxon>Symbiodiniaceae</taxon>
        <taxon>Durusdinium</taxon>
    </lineage>
</organism>
<feature type="region of interest" description="Disordered" evidence="1">
    <location>
        <begin position="295"/>
        <end position="339"/>
    </location>
</feature>
<evidence type="ECO:0000313" key="3">
    <source>
        <dbReference type="Proteomes" id="UP001642464"/>
    </source>
</evidence>
<dbReference type="EMBL" id="CAXAMM010006814">
    <property type="protein sequence ID" value="CAK9012444.1"/>
    <property type="molecule type" value="Genomic_DNA"/>
</dbReference>